<dbReference type="RefSeq" id="WP_131755644.1">
    <property type="nucleotide sequence ID" value="NZ_JBHTGP010000007.1"/>
</dbReference>
<protein>
    <submittedName>
        <fullName evidence="2">Uncharacterized protein</fullName>
    </submittedName>
</protein>
<feature type="region of interest" description="Disordered" evidence="1">
    <location>
        <begin position="54"/>
        <end position="143"/>
    </location>
</feature>
<proteinExistence type="predicted"/>
<reference evidence="3" key="1">
    <citation type="journal article" date="2019" name="Int. J. Syst. Evol. Microbiol.">
        <title>The Global Catalogue of Microorganisms (GCM) 10K type strain sequencing project: providing services to taxonomists for standard genome sequencing and annotation.</title>
        <authorList>
            <consortium name="The Broad Institute Genomics Platform"/>
            <consortium name="The Broad Institute Genome Sequencing Center for Infectious Disease"/>
            <person name="Wu L."/>
            <person name="Ma J."/>
        </authorList>
    </citation>
    <scope>NUCLEOTIDE SEQUENCE [LARGE SCALE GENOMIC DNA]</scope>
    <source>
        <strain evidence="3">JCM 9371</strain>
    </source>
</reference>
<dbReference type="Proteomes" id="UP001597063">
    <property type="component" value="Unassembled WGS sequence"/>
</dbReference>
<sequence length="143" mass="15516">MLLTVHQAGFEAEALTKYIQIKQQRDRAELPQQQDVDFLDGLLGWPAGESRSDWYAHGKSHRTHGKCAPTRSGRSPASTPCTHIPARTRTNPVVDVEDQGGPFPRPGGVAVYLYGPDPVLQPAEGDGKRNDGRPTGPGRPTPV</sequence>
<evidence type="ECO:0000313" key="2">
    <source>
        <dbReference type="EMBL" id="MFD0686019.1"/>
    </source>
</evidence>
<comment type="caution">
    <text evidence="2">The sequence shown here is derived from an EMBL/GenBank/DDBJ whole genome shotgun (WGS) entry which is preliminary data.</text>
</comment>
<organism evidence="2 3">
    <name type="scientific">Actinomadura fibrosa</name>
    <dbReference type="NCBI Taxonomy" id="111802"/>
    <lineage>
        <taxon>Bacteria</taxon>
        <taxon>Bacillati</taxon>
        <taxon>Actinomycetota</taxon>
        <taxon>Actinomycetes</taxon>
        <taxon>Streptosporangiales</taxon>
        <taxon>Thermomonosporaceae</taxon>
        <taxon>Actinomadura</taxon>
    </lineage>
</organism>
<name>A0ABW2XI06_9ACTN</name>
<evidence type="ECO:0000313" key="3">
    <source>
        <dbReference type="Proteomes" id="UP001597063"/>
    </source>
</evidence>
<feature type="compositionally biased region" description="Polar residues" evidence="1">
    <location>
        <begin position="72"/>
        <end position="81"/>
    </location>
</feature>
<keyword evidence="3" id="KW-1185">Reference proteome</keyword>
<accession>A0ABW2XI06</accession>
<dbReference type="EMBL" id="JBHTGP010000007">
    <property type="protein sequence ID" value="MFD0686019.1"/>
    <property type="molecule type" value="Genomic_DNA"/>
</dbReference>
<gene>
    <name evidence="2" type="ORF">ACFQZM_16060</name>
</gene>
<evidence type="ECO:0000256" key="1">
    <source>
        <dbReference type="SAM" id="MobiDB-lite"/>
    </source>
</evidence>